<name>A0ABT1I1Y2_STRSD</name>
<dbReference type="EMBL" id="JAMTCP010000048">
    <property type="protein sequence ID" value="MCP2261743.1"/>
    <property type="molecule type" value="Genomic_DNA"/>
</dbReference>
<dbReference type="RefSeq" id="WP_253672855.1">
    <property type="nucleotide sequence ID" value="NZ_JAMTCP010000048.1"/>
</dbReference>
<comment type="caution">
    <text evidence="1">The sequence shown here is derived from an EMBL/GenBank/DDBJ whole genome shotgun (WGS) entry which is preliminary data.</text>
</comment>
<dbReference type="PANTHER" id="PTHR43591:SF109">
    <property type="entry name" value="METHYLTRANSFERASE TYPE 11 DOMAIN-CONTAINING PROTEIN"/>
    <property type="match status" value="1"/>
</dbReference>
<dbReference type="InterPro" id="IPR029063">
    <property type="entry name" value="SAM-dependent_MTases_sf"/>
</dbReference>
<keyword evidence="1" id="KW-0830">Ubiquinone</keyword>
<dbReference type="Pfam" id="PF13489">
    <property type="entry name" value="Methyltransf_23"/>
    <property type="match status" value="1"/>
</dbReference>
<dbReference type="SUPFAM" id="SSF53335">
    <property type="entry name" value="S-adenosyl-L-methionine-dependent methyltransferases"/>
    <property type="match status" value="1"/>
</dbReference>
<dbReference type="PANTHER" id="PTHR43591">
    <property type="entry name" value="METHYLTRANSFERASE"/>
    <property type="match status" value="1"/>
</dbReference>
<protein>
    <submittedName>
        <fullName evidence="1">Ubiquinone/menaquinone biosynthesis C-methylase UbiE</fullName>
    </submittedName>
</protein>
<proteinExistence type="predicted"/>
<keyword evidence="2" id="KW-1185">Reference proteome</keyword>
<dbReference type="Proteomes" id="UP001205311">
    <property type="component" value="Unassembled WGS sequence"/>
</dbReference>
<evidence type="ECO:0000313" key="1">
    <source>
        <dbReference type="EMBL" id="MCP2261743.1"/>
    </source>
</evidence>
<organism evidence="1 2">
    <name type="scientific">Streptoalloteichus tenebrarius (strain ATCC 17920 / DSM 40477 / JCM 4838 / CBS 697.72 / NBRC 16177 / NCIMB 11028 / NRRL B-12390 / A12253. 1 / ISP 5477)</name>
    <name type="common">Streptomyces tenebrarius</name>
    <dbReference type="NCBI Taxonomy" id="1933"/>
    <lineage>
        <taxon>Bacteria</taxon>
        <taxon>Bacillati</taxon>
        <taxon>Actinomycetota</taxon>
        <taxon>Actinomycetes</taxon>
        <taxon>Pseudonocardiales</taxon>
        <taxon>Pseudonocardiaceae</taxon>
        <taxon>Streptoalloteichus</taxon>
    </lineage>
</organism>
<reference evidence="1 2" key="1">
    <citation type="submission" date="2022-06" db="EMBL/GenBank/DDBJ databases">
        <title>Genomic Encyclopedia of Archaeal and Bacterial Type Strains, Phase II (KMG-II): from individual species to whole genera.</title>
        <authorList>
            <person name="Goeker M."/>
        </authorList>
    </citation>
    <scope>NUCLEOTIDE SEQUENCE [LARGE SCALE GENOMIC DNA]</scope>
    <source>
        <strain evidence="1 2">DSM 40477</strain>
    </source>
</reference>
<sequence>MGTYVFDQAWARERERLTALEDLYDDQSLHRLAALGVAEGWRCLEVGCGAGSVARWLADRVGPSGRVLATDFDPRFAEGHGLPNLDVRRHDILVDPLDDDAYDLVHARAVLEHVPRRELALERMVAATRPGGWVVVEDFDIGGPMTVAAARYYPEEHAELAERLGRALERLFTERGVDASLGRRLPEMLASAGLTDVAAEVRAPVLSGGSQDFFRLTLERLRPGLVAGGLLEDAELDRFLDLLTLPAFRYAPNFMVIAWGRRPEPA</sequence>
<gene>
    <name evidence="1" type="ORF">LX15_005469</name>
</gene>
<dbReference type="Gene3D" id="3.40.50.150">
    <property type="entry name" value="Vaccinia Virus protein VP39"/>
    <property type="match status" value="1"/>
</dbReference>
<dbReference type="CDD" id="cd02440">
    <property type="entry name" value="AdoMet_MTases"/>
    <property type="match status" value="1"/>
</dbReference>
<evidence type="ECO:0000313" key="2">
    <source>
        <dbReference type="Proteomes" id="UP001205311"/>
    </source>
</evidence>
<accession>A0ABT1I1Y2</accession>